<sequence length="33" mass="3818">MQGRSIRDVNFTHLMLNLLCLPESLVCFGCFQM</sequence>
<dbReference type="EMBL" id="GBRH01254895">
    <property type="protein sequence ID" value="JAD43000.1"/>
    <property type="molecule type" value="Transcribed_RNA"/>
</dbReference>
<reference evidence="1" key="2">
    <citation type="journal article" date="2015" name="Data Brief">
        <title>Shoot transcriptome of the giant reed, Arundo donax.</title>
        <authorList>
            <person name="Barrero R.A."/>
            <person name="Guerrero F.D."/>
            <person name="Moolhuijzen P."/>
            <person name="Goolsby J.A."/>
            <person name="Tidwell J."/>
            <person name="Bellgard S.E."/>
            <person name="Bellgard M.I."/>
        </authorList>
    </citation>
    <scope>NUCLEOTIDE SEQUENCE</scope>
    <source>
        <tissue evidence="1">Shoot tissue taken approximately 20 cm above the soil surface</tissue>
    </source>
</reference>
<protein>
    <submittedName>
        <fullName evidence="1">Uncharacterized protein</fullName>
    </submittedName>
</protein>
<dbReference type="AlphaFoldDB" id="A0A0A9A1V7"/>
<name>A0A0A9A1V7_ARUDO</name>
<reference evidence="1" key="1">
    <citation type="submission" date="2014-09" db="EMBL/GenBank/DDBJ databases">
        <authorList>
            <person name="Magalhaes I.L.F."/>
            <person name="Oliveira U."/>
            <person name="Santos F.R."/>
            <person name="Vidigal T.H.D.A."/>
            <person name="Brescovit A.D."/>
            <person name="Santos A.J."/>
        </authorList>
    </citation>
    <scope>NUCLEOTIDE SEQUENCE</scope>
    <source>
        <tissue evidence="1">Shoot tissue taken approximately 20 cm above the soil surface</tissue>
    </source>
</reference>
<organism evidence="1">
    <name type="scientific">Arundo donax</name>
    <name type="common">Giant reed</name>
    <name type="synonym">Donax arundinaceus</name>
    <dbReference type="NCBI Taxonomy" id="35708"/>
    <lineage>
        <taxon>Eukaryota</taxon>
        <taxon>Viridiplantae</taxon>
        <taxon>Streptophyta</taxon>
        <taxon>Embryophyta</taxon>
        <taxon>Tracheophyta</taxon>
        <taxon>Spermatophyta</taxon>
        <taxon>Magnoliopsida</taxon>
        <taxon>Liliopsida</taxon>
        <taxon>Poales</taxon>
        <taxon>Poaceae</taxon>
        <taxon>PACMAD clade</taxon>
        <taxon>Arundinoideae</taxon>
        <taxon>Arundineae</taxon>
        <taxon>Arundo</taxon>
    </lineage>
</organism>
<accession>A0A0A9A1V7</accession>
<proteinExistence type="predicted"/>
<evidence type="ECO:0000313" key="1">
    <source>
        <dbReference type="EMBL" id="JAD43000.1"/>
    </source>
</evidence>